<proteinExistence type="predicted"/>
<feature type="transmembrane region" description="Helical" evidence="1">
    <location>
        <begin position="40"/>
        <end position="58"/>
    </location>
</feature>
<sequence length="194" mass="22612">MLTPARQKIRQELEELQVKGRSFSEKVPETPTKHRAKINWSYYLLGLLLLCAASALLYKEYVVPKRESVFTFLTKIQSYEEQSKQLVKGVANGQVPSGQVRKKQQELLKNVIHLDAPTSFYEYKKDMISVMEQRLVILSNMSVSQKSLTELSVREELALDSLRTAFDREQIKYLQKDDGSIQYWIHSKSYLYQK</sequence>
<dbReference type="EMBL" id="CVRB01000001">
    <property type="protein sequence ID" value="CRK81368.1"/>
    <property type="molecule type" value="Genomic_DNA"/>
</dbReference>
<organism evidence="2 3">
    <name type="scientific">Neobacillus massiliamazoniensis</name>
    <dbReference type="NCBI Taxonomy" id="1499688"/>
    <lineage>
        <taxon>Bacteria</taxon>
        <taxon>Bacillati</taxon>
        <taxon>Bacillota</taxon>
        <taxon>Bacilli</taxon>
        <taxon>Bacillales</taxon>
        <taxon>Bacillaceae</taxon>
        <taxon>Neobacillus</taxon>
    </lineage>
</organism>
<evidence type="ECO:0000313" key="3">
    <source>
        <dbReference type="Proteomes" id="UP000199087"/>
    </source>
</evidence>
<keyword evidence="1" id="KW-1133">Transmembrane helix</keyword>
<gene>
    <name evidence="2" type="ORF">BN000_01270</name>
</gene>
<keyword evidence="1" id="KW-0812">Transmembrane</keyword>
<dbReference type="Proteomes" id="UP000199087">
    <property type="component" value="Unassembled WGS sequence"/>
</dbReference>
<reference evidence="3" key="1">
    <citation type="submission" date="2015-05" db="EMBL/GenBank/DDBJ databases">
        <authorList>
            <person name="Urmite Genomes"/>
        </authorList>
    </citation>
    <scope>NUCLEOTIDE SEQUENCE [LARGE SCALE GENOMIC DNA]</scope>
    <source>
        <strain evidence="3">LF1</strain>
    </source>
</reference>
<evidence type="ECO:0000313" key="2">
    <source>
        <dbReference type="EMBL" id="CRK81368.1"/>
    </source>
</evidence>
<keyword evidence="3" id="KW-1185">Reference proteome</keyword>
<protein>
    <submittedName>
        <fullName evidence="2">Uncharacterized protein</fullName>
    </submittedName>
</protein>
<name>A0A0U1NUE0_9BACI</name>
<dbReference type="AlphaFoldDB" id="A0A0U1NUE0"/>
<keyword evidence="1" id="KW-0472">Membrane</keyword>
<dbReference type="RefSeq" id="WP_090632270.1">
    <property type="nucleotide sequence ID" value="NZ_CVRB01000001.1"/>
</dbReference>
<accession>A0A0U1NUE0</accession>
<evidence type="ECO:0000256" key="1">
    <source>
        <dbReference type="SAM" id="Phobius"/>
    </source>
</evidence>